<evidence type="ECO:0000313" key="3">
    <source>
        <dbReference type="Proteomes" id="UP001528411"/>
    </source>
</evidence>
<dbReference type="EMBL" id="JAQOMS010000002">
    <property type="protein sequence ID" value="MDC2889782.1"/>
    <property type="molecule type" value="Genomic_DNA"/>
</dbReference>
<comment type="caution">
    <text evidence="2">The sequence shown here is derived from an EMBL/GenBank/DDBJ whole genome shotgun (WGS) entry which is preliminary data.</text>
</comment>
<keyword evidence="1" id="KW-0472">Membrane</keyword>
<dbReference type="Proteomes" id="UP001528411">
    <property type="component" value="Unassembled WGS sequence"/>
</dbReference>
<sequence>MRTPVKFRLIYVVVAIVSYWLGSQLMPDHVMAFTGDWSLILADGAWQKYWEYQLGTSLYYQYCTGSG</sequence>
<keyword evidence="1" id="KW-1133">Transmembrane helix</keyword>
<feature type="transmembrane region" description="Helical" evidence="1">
    <location>
        <begin position="7"/>
        <end position="26"/>
    </location>
</feature>
<organism evidence="2 3">
    <name type="scientific">Psychrosphaera algicola</name>
    <dbReference type="NCBI Taxonomy" id="3023714"/>
    <lineage>
        <taxon>Bacteria</taxon>
        <taxon>Pseudomonadati</taxon>
        <taxon>Pseudomonadota</taxon>
        <taxon>Gammaproteobacteria</taxon>
        <taxon>Alteromonadales</taxon>
        <taxon>Pseudoalteromonadaceae</taxon>
        <taxon>Psychrosphaera</taxon>
    </lineage>
</organism>
<proteinExistence type="predicted"/>
<keyword evidence="1" id="KW-0812">Transmembrane</keyword>
<reference evidence="2 3" key="1">
    <citation type="submission" date="2023-01" db="EMBL/GenBank/DDBJ databases">
        <title>Psychrosphaera sp. nov., isolated from marine algae.</title>
        <authorList>
            <person name="Bayburt H."/>
            <person name="Choi B.J."/>
            <person name="Kim J.M."/>
            <person name="Choi D.G."/>
            <person name="Jeon C.O."/>
        </authorList>
    </citation>
    <scope>NUCLEOTIDE SEQUENCE [LARGE SCALE GENOMIC DNA]</scope>
    <source>
        <strain evidence="2 3">G1-22</strain>
    </source>
</reference>
<evidence type="ECO:0000313" key="2">
    <source>
        <dbReference type="EMBL" id="MDC2889782.1"/>
    </source>
</evidence>
<gene>
    <name evidence="2" type="ORF">PN838_14610</name>
</gene>
<accession>A0ABT5FE30</accession>
<keyword evidence="3" id="KW-1185">Reference proteome</keyword>
<name>A0ABT5FE30_9GAMM</name>
<protein>
    <submittedName>
        <fullName evidence="2">Uncharacterized protein</fullName>
    </submittedName>
</protein>
<evidence type="ECO:0000256" key="1">
    <source>
        <dbReference type="SAM" id="Phobius"/>
    </source>
</evidence>
<dbReference type="RefSeq" id="WP_272181147.1">
    <property type="nucleotide sequence ID" value="NZ_JAQOMS010000002.1"/>
</dbReference>